<feature type="transmembrane region" description="Helical" evidence="1">
    <location>
        <begin position="26"/>
        <end position="48"/>
    </location>
</feature>
<gene>
    <name evidence="2" type="ORF">CC86DRAFT_401746</name>
</gene>
<organism evidence="2 3">
    <name type="scientific">Ophiobolus disseminans</name>
    <dbReference type="NCBI Taxonomy" id="1469910"/>
    <lineage>
        <taxon>Eukaryota</taxon>
        <taxon>Fungi</taxon>
        <taxon>Dikarya</taxon>
        <taxon>Ascomycota</taxon>
        <taxon>Pezizomycotina</taxon>
        <taxon>Dothideomycetes</taxon>
        <taxon>Pleosporomycetidae</taxon>
        <taxon>Pleosporales</taxon>
        <taxon>Pleosporineae</taxon>
        <taxon>Phaeosphaeriaceae</taxon>
        <taxon>Ophiobolus</taxon>
    </lineage>
</organism>
<dbReference type="EMBL" id="MU006218">
    <property type="protein sequence ID" value="KAF2831199.1"/>
    <property type="molecule type" value="Genomic_DNA"/>
</dbReference>
<evidence type="ECO:0000313" key="3">
    <source>
        <dbReference type="Proteomes" id="UP000799424"/>
    </source>
</evidence>
<name>A0A6A7AES7_9PLEO</name>
<dbReference type="AlphaFoldDB" id="A0A6A7AES7"/>
<dbReference type="Proteomes" id="UP000799424">
    <property type="component" value="Unassembled WGS sequence"/>
</dbReference>
<accession>A0A6A7AES7</accession>
<reference evidence="2" key="1">
    <citation type="journal article" date="2020" name="Stud. Mycol.">
        <title>101 Dothideomycetes genomes: a test case for predicting lifestyles and emergence of pathogens.</title>
        <authorList>
            <person name="Haridas S."/>
            <person name="Albert R."/>
            <person name="Binder M."/>
            <person name="Bloem J."/>
            <person name="Labutti K."/>
            <person name="Salamov A."/>
            <person name="Andreopoulos B."/>
            <person name="Baker S."/>
            <person name="Barry K."/>
            <person name="Bills G."/>
            <person name="Bluhm B."/>
            <person name="Cannon C."/>
            <person name="Castanera R."/>
            <person name="Culley D."/>
            <person name="Daum C."/>
            <person name="Ezra D."/>
            <person name="Gonzalez J."/>
            <person name="Henrissat B."/>
            <person name="Kuo A."/>
            <person name="Liang C."/>
            <person name="Lipzen A."/>
            <person name="Lutzoni F."/>
            <person name="Magnuson J."/>
            <person name="Mondo S."/>
            <person name="Nolan M."/>
            <person name="Ohm R."/>
            <person name="Pangilinan J."/>
            <person name="Park H.-J."/>
            <person name="Ramirez L."/>
            <person name="Alfaro M."/>
            <person name="Sun H."/>
            <person name="Tritt A."/>
            <person name="Yoshinaga Y."/>
            <person name="Zwiers L.-H."/>
            <person name="Turgeon B."/>
            <person name="Goodwin S."/>
            <person name="Spatafora J."/>
            <person name="Crous P."/>
            <person name="Grigoriev I."/>
        </authorList>
    </citation>
    <scope>NUCLEOTIDE SEQUENCE</scope>
    <source>
        <strain evidence="2">CBS 113818</strain>
    </source>
</reference>
<sequence>MPAVLFDNSPRSPRSTHVKHRVDWELFGVLFVVFTVLILEIALVISFLKSHYKRSTGRWTHLLGKGVVVVGPLKRETDLPLRKQISYINLKAAAAAAAAVAADASRQTLEREVV</sequence>
<keyword evidence="3" id="KW-1185">Reference proteome</keyword>
<evidence type="ECO:0000256" key="1">
    <source>
        <dbReference type="SAM" id="Phobius"/>
    </source>
</evidence>
<protein>
    <submittedName>
        <fullName evidence="2">Uncharacterized protein</fullName>
    </submittedName>
</protein>
<keyword evidence="1" id="KW-0472">Membrane</keyword>
<evidence type="ECO:0000313" key="2">
    <source>
        <dbReference type="EMBL" id="KAF2831199.1"/>
    </source>
</evidence>
<proteinExistence type="predicted"/>
<keyword evidence="1" id="KW-1133">Transmembrane helix</keyword>
<keyword evidence="1" id="KW-0812">Transmembrane</keyword>